<evidence type="ECO:0000313" key="3">
    <source>
        <dbReference type="EMBL" id="GAA1961259.1"/>
    </source>
</evidence>
<reference evidence="4" key="1">
    <citation type="journal article" date="2019" name="Int. J. Syst. Evol. Microbiol.">
        <title>The Global Catalogue of Microorganisms (GCM) 10K type strain sequencing project: providing services to taxonomists for standard genome sequencing and annotation.</title>
        <authorList>
            <consortium name="The Broad Institute Genomics Platform"/>
            <consortium name="The Broad Institute Genome Sequencing Center for Infectious Disease"/>
            <person name="Wu L."/>
            <person name="Ma J."/>
        </authorList>
    </citation>
    <scope>NUCLEOTIDE SEQUENCE [LARGE SCALE GENOMIC DNA]</scope>
    <source>
        <strain evidence="4">JCM 16013</strain>
    </source>
</reference>
<sequence>MSGSPKYSVIAYNALAVQRAARARERREQARREQEQRRQARERDRVERLTAAGRESTRAALGPARDLAAELRRNAGAGFDTRLRTLEERISTLTAAVGTSTLAEQSEIVRAAHQVRGDLAGLRVQMAVAAGVAMRSEVVRTLRAALDGAVANADADAEAEAGKHIGKAREELDRLQETVSDTDGFAFDVRRGTAEAAVNRAVHTAAEAVERQRTEQRERAEAEARLAVLTERVETAVSDAAGFAADDLGEPLRTALAAAREAVRTGPAGSAAPLLDHAERRTAEAEARLDELAVAAEQRVALADVLKTAMARQGLLYIKGEDHGSTLTMNFQRPNGAVYRTRIEDSGPGGEGAVLTYSITGEPDVAEDAEITVAADRVCDETAALLGRVHGDLPEEYRAGPLFWSGQPKPRDPGPEGRERAKPIDQGADRSEAHRRERRR</sequence>
<comment type="caution">
    <text evidence="3">The sequence shown here is derived from an EMBL/GenBank/DDBJ whole genome shotgun (WGS) entry which is preliminary data.</text>
</comment>
<feature type="region of interest" description="Disordered" evidence="2">
    <location>
        <begin position="398"/>
        <end position="440"/>
    </location>
</feature>
<keyword evidence="4" id="KW-1185">Reference proteome</keyword>
<feature type="region of interest" description="Disordered" evidence="2">
    <location>
        <begin position="25"/>
        <end position="46"/>
    </location>
</feature>
<evidence type="ECO:0000256" key="1">
    <source>
        <dbReference type="SAM" id="Coils"/>
    </source>
</evidence>
<evidence type="ECO:0000256" key="2">
    <source>
        <dbReference type="SAM" id="MobiDB-lite"/>
    </source>
</evidence>
<organism evidence="3 4">
    <name type="scientific">Catenulispora subtropica</name>
    <dbReference type="NCBI Taxonomy" id="450798"/>
    <lineage>
        <taxon>Bacteria</taxon>
        <taxon>Bacillati</taxon>
        <taxon>Actinomycetota</taxon>
        <taxon>Actinomycetes</taxon>
        <taxon>Catenulisporales</taxon>
        <taxon>Catenulisporaceae</taxon>
        <taxon>Catenulispora</taxon>
    </lineage>
</organism>
<dbReference type="EMBL" id="BAAAQM010000007">
    <property type="protein sequence ID" value="GAA1961259.1"/>
    <property type="molecule type" value="Genomic_DNA"/>
</dbReference>
<gene>
    <name evidence="3" type="ORF">GCM10009838_17260</name>
</gene>
<dbReference type="RefSeq" id="WP_344656415.1">
    <property type="nucleotide sequence ID" value="NZ_BAAAQM010000007.1"/>
</dbReference>
<dbReference type="Proteomes" id="UP001499854">
    <property type="component" value="Unassembled WGS sequence"/>
</dbReference>
<accession>A0ABN2R034</accession>
<feature type="compositionally biased region" description="Basic and acidic residues" evidence="2">
    <location>
        <begin position="409"/>
        <end position="440"/>
    </location>
</feature>
<name>A0ABN2R034_9ACTN</name>
<keyword evidence="1" id="KW-0175">Coiled coil</keyword>
<protein>
    <submittedName>
        <fullName evidence="3">Uncharacterized protein</fullName>
    </submittedName>
</protein>
<feature type="coiled-coil region" evidence="1">
    <location>
        <begin position="205"/>
        <end position="239"/>
    </location>
</feature>
<proteinExistence type="predicted"/>
<evidence type="ECO:0000313" key="4">
    <source>
        <dbReference type="Proteomes" id="UP001499854"/>
    </source>
</evidence>